<gene>
    <name evidence="2" type="ORF">HMPREF3185_01981</name>
</gene>
<dbReference type="AlphaFoldDB" id="A0A134B0P4"/>
<name>A0A134B0P4_9PORP</name>
<dbReference type="SUPFAM" id="SSF88713">
    <property type="entry name" value="Glycoside hydrolase/deacetylase"/>
    <property type="match status" value="1"/>
</dbReference>
<organism evidence="2 3">
    <name type="scientific">Porphyromonas somerae</name>
    <dbReference type="NCBI Taxonomy" id="322095"/>
    <lineage>
        <taxon>Bacteria</taxon>
        <taxon>Pseudomonadati</taxon>
        <taxon>Bacteroidota</taxon>
        <taxon>Bacteroidia</taxon>
        <taxon>Bacteroidales</taxon>
        <taxon>Porphyromonadaceae</taxon>
        <taxon>Porphyromonas</taxon>
    </lineage>
</organism>
<dbReference type="InterPro" id="IPR002509">
    <property type="entry name" value="NODB_dom"/>
</dbReference>
<dbReference type="Gene3D" id="3.20.20.370">
    <property type="entry name" value="Glycoside hydrolase/deacetylase"/>
    <property type="match status" value="1"/>
</dbReference>
<dbReference type="GO" id="GO:0005975">
    <property type="term" value="P:carbohydrate metabolic process"/>
    <property type="evidence" value="ECO:0007669"/>
    <property type="project" value="InterPro"/>
</dbReference>
<dbReference type="PANTHER" id="PTHR47561:SF1">
    <property type="entry name" value="POLYSACCHARIDE DEACETYLASE FAMILY PROTEIN (AFU_ORTHOLOGUE AFUA_6G05030)"/>
    <property type="match status" value="1"/>
</dbReference>
<keyword evidence="3" id="KW-1185">Reference proteome</keyword>
<proteinExistence type="predicted"/>
<comment type="caution">
    <text evidence="2">The sequence shown here is derived from an EMBL/GenBank/DDBJ whole genome shotgun (WGS) entry which is preliminary data.</text>
</comment>
<dbReference type="CDD" id="cd10941">
    <property type="entry name" value="CE4_PuuE_HpPgdA_like_2"/>
    <property type="match status" value="1"/>
</dbReference>
<protein>
    <submittedName>
        <fullName evidence="2">Polysaccharide deacetylase</fullName>
    </submittedName>
</protein>
<accession>A0A134B0P4</accession>
<reference evidence="3" key="1">
    <citation type="submission" date="2016-01" db="EMBL/GenBank/DDBJ databases">
        <authorList>
            <person name="Mitreva M."/>
            <person name="Pepin K.H."/>
            <person name="Mihindukulasuriya K.A."/>
            <person name="Fulton R."/>
            <person name="Fronick C."/>
            <person name="O'Laughlin M."/>
            <person name="Miner T."/>
            <person name="Herter B."/>
            <person name="Rosa B.A."/>
            <person name="Cordes M."/>
            <person name="Tomlinson C."/>
            <person name="Wollam A."/>
            <person name="Palsikar V.B."/>
            <person name="Mardis E.R."/>
            <person name="Wilson R.K."/>
        </authorList>
    </citation>
    <scope>NUCLEOTIDE SEQUENCE [LARGE SCALE GENOMIC DNA]</scope>
    <source>
        <strain evidence="3">KA00683</strain>
    </source>
</reference>
<feature type="domain" description="NodB homology" evidence="1">
    <location>
        <begin position="23"/>
        <end position="104"/>
    </location>
</feature>
<dbReference type="STRING" id="322095.HMPREF3185_01981"/>
<sequence length="266" mass="31012">MATRPHRILLSFDIEEFDVPREHGVELPMEEQVRISVAGSHALLDVLKKHKVRATLFCTANFAQHAPEIIQRILSEGHELASHGYYHWTFEPADLKKSKDTLEALAGVPVRGYRQARMMPVPEAEIYKAGYSYNTSLNPTFIPGRYMHLSAPRTHFMKEGVLQIPASVTPLIRFPLFWLSCHNLPFGLYRWLCRRTLRHDGYLVTYFHPWEFYELNEHPELNLPFIVRNNSGRAMVDRLDRWISYFKQEGAEFITYSEFTDSTITI</sequence>
<dbReference type="PANTHER" id="PTHR47561">
    <property type="entry name" value="POLYSACCHARIDE DEACETYLASE FAMILY PROTEIN (AFU_ORTHOLOGUE AFUA_6G05030)"/>
    <property type="match status" value="1"/>
</dbReference>
<dbReference type="PATRIC" id="fig|322095.3.peg.1955"/>
<evidence type="ECO:0000313" key="2">
    <source>
        <dbReference type="EMBL" id="KXB73509.1"/>
    </source>
</evidence>
<evidence type="ECO:0000313" key="3">
    <source>
        <dbReference type="Proteomes" id="UP000070224"/>
    </source>
</evidence>
<dbReference type="InterPro" id="IPR011330">
    <property type="entry name" value="Glyco_hydro/deAcase_b/a-brl"/>
</dbReference>
<dbReference type="OrthoDB" id="9806342at2"/>
<dbReference type="Proteomes" id="UP000070224">
    <property type="component" value="Unassembled WGS sequence"/>
</dbReference>
<dbReference type="RefSeq" id="WP_060936029.1">
    <property type="nucleotide sequence ID" value="NZ_KQ960465.1"/>
</dbReference>
<dbReference type="InterPro" id="IPR045235">
    <property type="entry name" value="PuuE_HpPgdA-like"/>
</dbReference>
<dbReference type="GO" id="GO:0016810">
    <property type="term" value="F:hydrolase activity, acting on carbon-nitrogen (but not peptide) bonds"/>
    <property type="evidence" value="ECO:0007669"/>
    <property type="project" value="InterPro"/>
</dbReference>
<dbReference type="PROSITE" id="PS51677">
    <property type="entry name" value="NODB"/>
    <property type="match status" value="1"/>
</dbReference>
<dbReference type="EMBL" id="LSDK01000137">
    <property type="protein sequence ID" value="KXB73509.1"/>
    <property type="molecule type" value="Genomic_DNA"/>
</dbReference>
<evidence type="ECO:0000259" key="1">
    <source>
        <dbReference type="PROSITE" id="PS51677"/>
    </source>
</evidence>
<dbReference type="Pfam" id="PF01522">
    <property type="entry name" value="Polysacc_deac_1"/>
    <property type="match status" value="1"/>
</dbReference>